<organism evidence="2 3">
    <name type="scientific">Entotheonella factor</name>
    <dbReference type="NCBI Taxonomy" id="1429438"/>
    <lineage>
        <taxon>Bacteria</taxon>
        <taxon>Pseudomonadati</taxon>
        <taxon>Nitrospinota/Tectimicrobiota group</taxon>
        <taxon>Candidatus Tectimicrobiota</taxon>
        <taxon>Candidatus Entotheonellia</taxon>
        <taxon>Candidatus Entotheonellales</taxon>
        <taxon>Candidatus Entotheonellaceae</taxon>
        <taxon>Candidatus Entotheonella</taxon>
    </lineage>
</organism>
<reference evidence="2 3" key="1">
    <citation type="journal article" date="2014" name="Nature">
        <title>An environmental bacterial taxon with a large and distinct metabolic repertoire.</title>
        <authorList>
            <person name="Wilson M.C."/>
            <person name="Mori T."/>
            <person name="Ruckert C."/>
            <person name="Uria A.R."/>
            <person name="Helf M.J."/>
            <person name="Takada K."/>
            <person name="Gernert C."/>
            <person name="Steffens U.A."/>
            <person name="Heycke N."/>
            <person name="Schmitt S."/>
            <person name="Rinke C."/>
            <person name="Helfrich E.J."/>
            <person name="Brachmann A.O."/>
            <person name="Gurgui C."/>
            <person name="Wakimoto T."/>
            <person name="Kracht M."/>
            <person name="Crusemann M."/>
            <person name="Hentschel U."/>
            <person name="Abe I."/>
            <person name="Matsunaga S."/>
            <person name="Kalinowski J."/>
            <person name="Takeyama H."/>
            <person name="Piel J."/>
        </authorList>
    </citation>
    <scope>NUCLEOTIDE SEQUENCE [LARGE SCALE GENOMIC DNA]</scope>
    <source>
        <strain evidence="3">TSY1</strain>
    </source>
</reference>
<keyword evidence="1" id="KW-0812">Transmembrane</keyword>
<name>W4LV39_ENTF1</name>
<dbReference type="HOGENOM" id="CLU_777753_0_0_7"/>
<feature type="transmembrane region" description="Helical" evidence="1">
    <location>
        <begin position="12"/>
        <end position="31"/>
    </location>
</feature>
<dbReference type="AlphaFoldDB" id="W4LV39"/>
<protein>
    <submittedName>
        <fullName evidence="2">Uncharacterized protein</fullName>
    </submittedName>
</protein>
<evidence type="ECO:0000313" key="2">
    <source>
        <dbReference type="EMBL" id="ETX01929.1"/>
    </source>
</evidence>
<comment type="caution">
    <text evidence="2">The sequence shown here is derived from an EMBL/GenBank/DDBJ whole genome shotgun (WGS) entry which is preliminary data.</text>
</comment>
<dbReference type="Proteomes" id="UP000019141">
    <property type="component" value="Unassembled WGS sequence"/>
</dbReference>
<dbReference type="EMBL" id="AZHW01000188">
    <property type="protein sequence ID" value="ETX01929.1"/>
    <property type="molecule type" value="Genomic_DNA"/>
</dbReference>
<evidence type="ECO:0000313" key="3">
    <source>
        <dbReference type="Proteomes" id="UP000019141"/>
    </source>
</evidence>
<keyword evidence="1" id="KW-1133">Transmembrane helix</keyword>
<evidence type="ECO:0000256" key="1">
    <source>
        <dbReference type="SAM" id="Phobius"/>
    </source>
</evidence>
<keyword evidence="1" id="KW-0472">Membrane</keyword>
<keyword evidence="3" id="KW-1185">Reference proteome</keyword>
<gene>
    <name evidence="2" type="ORF">ETSY1_05440</name>
</gene>
<sequence length="356" mass="41314">MEADMNRANWLILTQIGISAILVVVVVDMLCRWLTPLHPLREVEDAVADLRHRDPTVLVLGSSHARTFTLLGQTLKHLTQGQQEVLAVPVEYGKLGSYEWVLQHRLRPLLEETNRQGTLRRSRLRHFILVTEWWDSTPVDGGGPAYNLPARAWVLGDFLRDVGQNGFTPYNQNYLHNRWMRLFRHSTLMQDRGHGRILLNLRQWFRPTPPKVVQQRYEKKVKNWRDKIEVGFKRMGHPHHMAAFNRILDYFQQRQIEVTVLLYPRMPGTLSPKGRLDTIDAFAALLRQECDKRQIRLLDMTYTSPLQDTDFAEDFDHVTLEGNRKFIRWSLDGPLNFLLQDAVVSASPASAQGSRP</sequence>
<proteinExistence type="predicted"/>
<accession>W4LV39</accession>